<keyword evidence="3" id="KW-1185">Reference proteome</keyword>
<name>E1X524_HALMS</name>
<dbReference type="KEGG" id="bmx:BMS_0586"/>
<organism evidence="2 3">
    <name type="scientific">Halobacteriovorax marinus (strain ATCC BAA-682 / DSM 15412 / SJ)</name>
    <name type="common">Bacteriovorax marinus</name>
    <dbReference type="NCBI Taxonomy" id="862908"/>
    <lineage>
        <taxon>Bacteria</taxon>
        <taxon>Pseudomonadati</taxon>
        <taxon>Bdellovibrionota</taxon>
        <taxon>Bacteriovoracia</taxon>
        <taxon>Bacteriovoracales</taxon>
        <taxon>Halobacteriovoraceae</taxon>
        <taxon>Halobacteriovorax</taxon>
    </lineage>
</organism>
<gene>
    <name evidence="2" type="ordered locus">BMS_0586</name>
</gene>
<dbReference type="Pfam" id="PF13439">
    <property type="entry name" value="Glyco_transf_4"/>
    <property type="match status" value="1"/>
</dbReference>
<protein>
    <recommendedName>
        <fullName evidence="1">Glycosyltransferase subfamily 4-like N-terminal domain-containing protein</fullName>
    </recommendedName>
</protein>
<dbReference type="InterPro" id="IPR028098">
    <property type="entry name" value="Glyco_trans_4-like_N"/>
</dbReference>
<dbReference type="HOGENOM" id="CLU_760236_0_0_7"/>
<proteinExistence type="predicted"/>
<reference evidence="3" key="1">
    <citation type="journal article" date="2013" name="ISME J.">
        <title>A small predatory core genome in the divergent marine Bacteriovorax marinus SJ and the terrestrial Bdellovibrio bacteriovorus.</title>
        <authorList>
            <person name="Crossman L.C."/>
            <person name="Chen H."/>
            <person name="Cerdeno-Tarraga A.M."/>
            <person name="Brooks K."/>
            <person name="Quail M.A."/>
            <person name="Pineiro S.A."/>
            <person name="Hobley L."/>
            <person name="Sockett R.E."/>
            <person name="Bentley S.D."/>
            <person name="Parkhill J."/>
            <person name="Williams H.N."/>
            <person name="Stine O.C."/>
        </authorList>
    </citation>
    <scope>NUCLEOTIDE SEQUENCE [LARGE SCALE GENOMIC DNA]</scope>
    <source>
        <strain evidence="3">ATCC BAA-682 / DSM 15412 / SJ</strain>
    </source>
</reference>
<evidence type="ECO:0000313" key="3">
    <source>
        <dbReference type="Proteomes" id="UP000008963"/>
    </source>
</evidence>
<dbReference type="Gene3D" id="3.40.50.2000">
    <property type="entry name" value="Glycogen Phosphorylase B"/>
    <property type="match status" value="1"/>
</dbReference>
<evidence type="ECO:0000259" key="1">
    <source>
        <dbReference type="Pfam" id="PF13439"/>
    </source>
</evidence>
<dbReference type="PATRIC" id="fig|862908.3.peg.563"/>
<evidence type="ECO:0000313" key="2">
    <source>
        <dbReference type="EMBL" id="CBW25495.1"/>
    </source>
</evidence>
<feature type="domain" description="Glycosyltransferase subfamily 4-like N-terminal" evidence="1">
    <location>
        <begin position="11"/>
        <end position="140"/>
    </location>
</feature>
<dbReference type="AlphaFoldDB" id="E1X524"/>
<accession>E1X524</accession>
<dbReference type="SUPFAM" id="SSF53756">
    <property type="entry name" value="UDP-Glycosyltransferase/glycogen phosphorylase"/>
    <property type="match status" value="1"/>
</dbReference>
<dbReference type="EMBL" id="FQ312005">
    <property type="protein sequence ID" value="CBW25495.1"/>
    <property type="molecule type" value="Genomic_DNA"/>
</dbReference>
<sequence length="364" mass="42117">MALKDCLIARETGHNVFLYCLRDSFINLKAKQLGIDCLFHVGSISLNFLKWHRLNAFVQYLTKFNITLVHCYDISFLWPASFYLKRKPKVSLVFTFNHEIKKFYKRFWHRNLIRRIDQVFLPIKEMADGVHGHLEVPIRKFEYTGLGVGKNVTSQASDKSSGAWFIGCAVGGHEKEIDFLKPAISAISSLNTKSSLTKKVKLLIYSEVSWDKFLLQDEVREFIAAVSANDHVFLEFTDDLTSACQKVDAWLGLDTKIPIEDLLINSLLNDTPTLAPRTYATKELFRKRGRLGETYKSGDAREIREKIEKILSTYTDYITRIERGRGGLISDFGFEFYKNQLLMGYQKILTKRERLIRNRPYKSV</sequence>
<dbReference type="STRING" id="862908.BMS_0586"/>
<dbReference type="GO" id="GO:0016757">
    <property type="term" value="F:glycosyltransferase activity"/>
    <property type="evidence" value="ECO:0007669"/>
    <property type="project" value="UniProtKB-ARBA"/>
</dbReference>
<dbReference type="Proteomes" id="UP000008963">
    <property type="component" value="Chromosome"/>
</dbReference>